<keyword evidence="6 7" id="KW-0539">Nucleus</keyword>
<dbReference type="InterPro" id="IPR014881">
    <property type="entry name" value="NOB1_Zn-bd"/>
</dbReference>
<keyword evidence="3 7" id="KW-0479">Metal-binding</keyword>
<protein>
    <recommendedName>
        <fullName evidence="7">20S-pre-rRNA D-site endonuclease NOB1</fullName>
    </recommendedName>
</protein>
<dbReference type="GO" id="GO:0016787">
    <property type="term" value="F:hydrolase activity"/>
    <property type="evidence" value="ECO:0007669"/>
    <property type="project" value="UniProtKB-KW"/>
</dbReference>
<feature type="binding site" evidence="8">
    <location>
        <position position="280"/>
    </location>
    <ligand>
        <name>Zn(2+)</name>
        <dbReference type="ChEBI" id="CHEBI:29105"/>
    </ligand>
</feature>
<dbReference type="GO" id="GO:0005730">
    <property type="term" value="C:nucleolus"/>
    <property type="evidence" value="ECO:0007669"/>
    <property type="project" value="UniProtKB-SubCell"/>
</dbReference>
<evidence type="ECO:0000256" key="3">
    <source>
        <dbReference type="ARBA" id="ARBA00022723"/>
    </source>
</evidence>
<gene>
    <name evidence="12" type="ORF">M413DRAFT_65467</name>
</gene>
<dbReference type="InterPro" id="IPR017117">
    <property type="entry name" value="Nob1_euk"/>
</dbReference>
<comment type="function">
    <text evidence="7">Required for the synthesis of 40S ribosome subunits. Has a role in processing 20S pre-rRNA into the mature 18S rRNA, where it is required for cleavage at the 3' end of the mature 18S rRNA (D-site). Accompanies the 20S pre-rRNA from the nucleus to the cytoplasm.</text>
</comment>
<dbReference type="GO" id="GO:0030490">
    <property type="term" value="P:maturation of SSU-rRNA"/>
    <property type="evidence" value="ECO:0007669"/>
    <property type="project" value="TreeGrafter"/>
</dbReference>
<evidence type="ECO:0000313" key="13">
    <source>
        <dbReference type="Proteomes" id="UP000053424"/>
    </source>
</evidence>
<sequence>MTAHQVPRCRKLVLDSGPLLSLSPLRGLAETYLTVPQVLAELKDSRAREHFERLGLLSGVKVEVQSPDAASLAHVIQWAKKTGDYSVLSHPDLCVLALTYLLSEEDKNLKKKEAASMAHLIDQLEDTSIQAETHGGVHPEPVVEDGHLLEENDEITNREDLEPLNVEITPLTSEEPERVQGESSPAQRSSPTPIYDDPSDSDDGEGEWITPANVSLHKSRAMDLLPGDGLTSKSKQAQVIDSGCMTADFAMQNVLLQMGLNLVGMEGQRIERVKSWVLRCHACFKICKDNSKKFCPSCGNPTLLRASVTVAAPDASANSPIMQVHLKPNFQYKTRGTKYSIPSPKAGSAKTGPGTGLILREDQLEYVRAKKRADGKREREEERLTKSILGRGVESRGVSSWMDPDWVPEIISVGSGGKGRTMRNSRMDGDMPQIGYGRKNPNEKRRKK</sequence>
<reference evidence="12 13" key="1">
    <citation type="submission" date="2014-04" db="EMBL/GenBank/DDBJ databases">
        <authorList>
            <consortium name="DOE Joint Genome Institute"/>
            <person name="Kuo A."/>
            <person name="Gay G."/>
            <person name="Dore J."/>
            <person name="Kohler A."/>
            <person name="Nagy L.G."/>
            <person name="Floudas D."/>
            <person name="Copeland A."/>
            <person name="Barry K.W."/>
            <person name="Cichocki N."/>
            <person name="Veneault-Fourrey C."/>
            <person name="LaButti K."/>
            <person name="Lindquist E.A."/>
            <person name="Lipzen A."/>
            <person name="Lundell T."/>
            <person name="Morin E."/>
            <person name="Murat C."/>
            <person name="Sun H."/>
            <person name="Tunlid A."/>
            <person name="Henrissat B."/>
            <person name="Grigoriev I.V."/>
            <person name="Hibbett D.S."/>
            <person name="Martin F."/>
            <person name="Nordberg H.P."/>
            <person name="Cantor M.N."/>
            <person name="Hua S.X."/>
        </authorList>
    </citation>
    <scope>NUCLEOTIDE SEQUENCE [LARGE SCALE GENOMIC DNA]</scope>
    <source>
        <strain evidence="13">h7</strain>
    </source>
</reference>
<evidence type="ECO:0000256" key="7">
    <source>
        <dbReference type="PIRNR" id="PIRNR037125"/>
    </source>
</evidence>
<dbReference type="OrthoDB" id="446759at2759"/>
<dbReference type="AlphaFoldDB" id="A0A0C3CQM0"/>
<dbReference type="PANTHER" id="PTHR12814">
    <property type="entry name" value="RNA-BINDING PROTEIN NOB1"/>
    <property type="match status" value="1"/>
</dbReference>
<dbReference type="FunFam" id="3.40.50.1010:FF:000020">
    <property type="entry name" value="20S-pre-rRNA D-site endonuclease NOB1"/>
    <property type="match status" value="1"/>
</dbReference>
<evidence type="ECO:0000256" key="5">
    <source>
        <dbReference type="ARBA" id="ARBA00022833"/>
    </source>
</evidence>
<dbReference type="GO" id="GO:0004521">
    <property type="term" value="F:RNA endonuclease activity"/>
    <property type="evidence" value="ECO:0007669"/>
    <property type="project" value="UniProtKB-UniRule"/>
</dbReference>
<evidence type="ECO:0000259" key="11">
    <source>
        <dbReference type="Pfam" id="PF17146"/>
    </source>
</evidence>
<accession>A0A0C3CQM0</accession>
<evidence type="ECO:0000313" key="12">
    <source>
        <dbReference type="EMBL" id="KIM46399.1"/>
    </source>
</evidence>
<dbReference type="InterPro" id="IPR039907">
    <property type="entry name" value="NOB1"/>
</dbReference>
<dbReference type="CDD" id="cd09876">
    <property type="entry name" value="PIN_Nob1-like"/>
    <property type="match status" value="1"/>
</dbReference>
<dbReference type="SUPFAM" id="SSF144206">
    <property type="entry name" value="NOB1 zinc finger-like"/>
    <property type="match status" value="1"/>
</dbReference>
<dbReference type="PIRSF" id="PIRSF037125">
    <property type="entry name" value="D-site_20S_pre-rRNA_nuclease"/>
    <property type="match status" value="1"/>
</dbReference>
<dbReference type="GO" id="GO:0030688">
    <property type="term" value="C:preribosome, small subunit precursor"/>
    <property type="evidence" value="ECO:0007669"/>
    <property type="project" value="TreeGrafter"/>
</dbReference>
<feature type="region of interest" description="Disordered" evidence="9">
    <location>
        <begin position="155"/>
        <end position="213"/>
    </location>
</feature>
<feature type="binding site" evidence="8">
    <location>
        <position position="283"/>
    </location>
    <ligand>
        <name>Zn(2+)</name>
        <dbReference type="ChEBI" id="CHEBI:29105"/>
    </ligand>
</feature>
<evidence type="ECO:0000256" key="6">
    <source>
        <dbReference type="ARBA" id="ARBA00023242"/>
    </source>
</evidence>
<name>A0A0C3CQM0_HEBCY</name>
<feature type="compositionally biased region" description="Acidic residues" evidence="9">
    <location>
        <begin position="197"/>
        <end position="206"/>
    </location>
</feature>
<dbReference type="GO" id="GO:0005737">
    <property type="term" value="C:cytoplasm"/>
    <property type="evidence" value="ECO:0007669"/>
    <property type="project" value="UniProtKB-ARBA"/>
</dbReference>
<comment type="similarity">
    <text evidence="1 7">Belongs to the NOB1 family.</text>
</comment>
<dbReference type="GO" id="GO:0046872">
    <property type="term" value="F:metal ion binding"/>
    <property type="evidence" value="ECO:0007669"/>
    <property type="project" value="UniProtKB-UniRule"/>
</dbReference>
<dbReference type="Gene3D" id="3.40.50.1010">
    <property type="entry name" value="5'-nuclease"/>
    <property type="match status" value="1"/>
</dbReference>
<feature type="domain" description="Ribonuclease PIN" evidence="11">
    <location>
        <begin position="12"/>
        <end position="102"/>
    </location>
</feature>
<dbReference type="HOGENOM" id="CLU_024666_2_0_1"/>
<proteinExistence type="inferred from homology"/>
<dbReference type="PANTHER" id="PTHR12814:SF2">
    <property type="entry name" value="RNA-BINDING PROTEIN NOB1"/>
    <property type="match status" value="1"/>
</dbReference>
<organism evidence="12 13">
    <name type="scientific">Hebeloma cylindrosporum</name>
    <dbReference type="NCBI Taxonomy" id="76867"/>
    <lineage>
        <taxon>Eukaryota</taxon>
        <taxon>Fungi</taxon>
        <taxon>Dikarya</taxon>
        <taxon>Basidiomycota</taxon>
        <taxon>Agaricomycotina</taxon>
        <taxon>Agaricomycetes</taxon>
        <taxon>Agaricomycetidae</taxon>
        <taxon>Agaricales</taxon>
        <taxon>Agaricineae</taxon>
        <taxon>Hymenogastraceae</taxon>
        <taxon>Hebeloma</taxon>
    </lineage>
</organism>
<evidence type="ECO:0000256" key="1">
    <source>
        <dbReference type="ARBA" id="ARBA00005858"/>
    </source>
</evidence>
<dbReference type="Pfam" id="PF08772">
    <property type="entry name" value="Zn_ribbon_NOB1"/>
    <property type="match status" value="1"/>
</dbReference>
<feature type="domain" description="Nin one binding (NOB1) Zn-ribbon-like" evidence="10">
    <location>
        <begin position="270"/>
        <end position="347"/>
    </location>
</feature>
<dbReference type="Pfam" id="PF17146">
    <property type="entry name" value="PIN_6"/>
    <property type="match status" value="1"/>
</dbReference>
<dbReference type="STRING" id="686832.A0A0C3CQM0"/>
<comment type="subcellular location">
    <subcellularLocation>
        <location evidence="7">Nucleus</location>
        <location evidence="7">Nucleolus</location>
    </subcellularLocation>
</comment>
<keyword evidence="4" id="KW-0378">Hydrolase</keyword>
<dbReference type="Gene3D" id="6.20.210.10">
    <property type="entry name" value="Nin one binding (NOB1), Zn-ribbon-like"/>
    <property type="match status" value="1"/>
</dbReference>
<keyword evidence="13" id="KW-1185">Reference proteome</keyword>
<evidence type="ECO:0000256" key="9">
    <source>
        <dbReference type="SAM" id="MobiDB-lite"/>
    </source>
</evidence>
<dbReference type="Proteomes" id="UP000053424">
    <property type="component" value="Unassembled WGS sequence"/>
</dbReference>
<keyword evidence="5 7" id="KW-0862">Zinc</keyword>
<reference evidence="13" key="2">
    <citation type="submission" date="2015-01" db="EMBL/GenBank/DDBJ databases">
        <title>Evolutionary Origins and Diversification of the Mycorrhizal Mutualists.</title>
        <authorList>
            <consortium name="DOE Joint Genome Institute"/>
            <consortium name="Mycorrhizal Genomics Consortium"/>
            <person name="Kohler A."/>
            <person name="Kuo A."/>
            <person name="Nagy L.G."/>
            <person name="Floudas D."/>
            <person name="Copeland A."/>
            <person name="Barry K.W."/>
            <person name="Cichocki N."/>
            <person name="Veneault-Fourrey C."/>
            <person name="LaButti K."/>
            <person name="Lindquist E.A."/>
            <person name="Lipzen A."/>
            <person name="Lundell T."/>
            <person name="Morin E."/>
            <person name="Murat C."/>
            <person name="Riley R."/>
            <person name="Ohm R."/>
            <person name="Sun H."/>
            <person name="Tunlid A."/>
            <person name="Henrissat B."/>
            <person name="Grigoriev I.V."/>
            <person name="Hibbett D.S."/>
            <person name="Martin F."/>
        </authorList>
    </citation>
    <scope>NUCLEOTIDE SEQUENCE [LARGE SCALE GENOMIC DNA]</scope>
    <source>
        <strain evidence="13">h7</strain>
    </source>
</reference>
<evidence type="ECO:0000256" key="8">
    <source>
        <dbReference type="PIRSR" id="PIRSR037125-1"/>
    </source>
</evidence>
<dbReference type="InterPro" id="IPR033411">
    <property type="entry name" value="Ribonuclease_PIN"/>
</dbReference>
<dbReference type="InterPro" id="IPR036283">
    <property type="entry name" value="NOB1_Zf-like_sf"/>
</dbReference>
<evidence type="ECO:0000256" key="2">
    <source>
        <dbReference type="ARBA" id="ARBA00022722"/>
    </source>
</evidence>
<evidence type="ECO:0000256" key="4">
    <source>
        <dbReference type="ARBA" id="ARBA00022801"/>
    </source>
</evidence>
<feature type="binding site" evidence="8">
    <location>
        <position position="295"/>
    </location>
    <ligand>
        <name>Zn(2+)</name>
        <dbReference type="ChEBI" id="CHEBI:29105"/>
    </ligand>
</feature>
<feature type="binding site" evidence="8">
    <location>
        <position position="298"/>
    </location>
    <ligand>
        <name>Zn(2+)</name>
        <dbReference type="ChEBI" id="CHEBI:29105"/>
    </ligand>
</feature>
<dbReference type="EMBL" id="KN831771">
    <property type="protein sequence ID" value="KIM46399.1"/>
    <property type="molecule type" value="Genomic_DNA"/>
</dbReference>
<evidence type="ECO:0000259" key="10">
    <source>
        <dbReference type="Pfam" id="PF08772"/>
    </source>
</evidence>
<feature type="region of interest" description="Disordered" evidence="9">
    <location>
        <begin position="409"/>
        <end position="448"/>
    </location>
</feature>
<keyword evidence="2" id="KW-0540">Nuclease</keyword>